<dbReference type="EMBL" id="JARAKF010000006">
    <property type="protein sequence ID" value="MDU9001970.1"/>
    <property type="molecule type" value="Genomic_DNA"/>
</dbReference>
<accession>A0ABU3V736</accession>
<evidence type="ECO:0000313" key="1">
    <source>
        <dbReference type="EMBL" id="MDU9001970.1"/>
    </source>
</evidence>
<proteinExistence type="predicted"/>
<protein>
    <submittedName>
        <fullName evidence="1">Uncharacterized protein</fullName>
    </submittedName>
</protein>
<organism evidence="1 2">
    <name type="scientific">Streptomyces mirabilis</name>
    <dbReference type="NCBI Taxonomy" id="68239"/>
    <lineage>
        <taxon>Bacteria</taxon>
        <taxon>Bacillati</taxon>
        <taxon>Actinomycetota</taxon>
        <taxon>Actinomycetes</taxon>
        <taxon>Kitasatosporales</taxon>
        <taxon>Streptomycetaceae</taxon>
        <taxon>Streptomyces</taxon>
    </lineage>
</organism>
<keyword evidence="2" id="KW-1185">Reference proteome</keyword>
<comment type="caution">
    <text evidence="1">The sequence shown here is derived from an EMBL/GenBank/DDBJ whole genome shotgun (WGS) entry which is preliminary data.</text>
</comment>
<gene>
    <name evidence="1" type="ORF">PU648_59325</name>
</gene>
<dbReference type="Proteomes" id="UP001257627">
    <property type="component" value="Unassembled WGS sequence"/>
</dbReference>
<dbReference type="RefSeq" id="WP_266945578.1">
    <property type="nucleotide sequence ID" value="NZ_CP107955.1"/>
</dbReference>
<name>A0ABU3V736_9ACTN</name>
<reference evidence="1 2" key="1">
    <citation type="submission" date="2023-02" db="EMBL/GenBank/DDBJ databases">
        <authorList>
            <person name="Maleckis M."/>
        </authorList>
    </citation>
    <scope>NUCLEOTIDE SEQUENCE [LARGE SCALE GENOMIC DNA]</scope>
    <source>
        <strain evidence="1 2">P8-A2</strain>
    </source>
</reference>
<evidence type="ECO:0000313" key="2">
    <source>
        <dbReference type="Proteomes" id="UP001257627"/>
    </source>
</evidence>
<sequence length="105" mass="11831">MAAPPAPTAKWTTQLGLKPQFPQVGPSPETSYTQLCVSRPRSPERLFLLDYDDRYGIREVGFYLARQGALIRWTVPEFLTMLGARIPLPQLRVALRAHLRGSRPA</sequence>